<evidence type="ECO:0000313" key="2">
    <source>
        <dbReference type="Proteomes" id="UP001597475"/>
    </source>
</evidence>
<accession>A0ABW5P6A0</accession>
<gene>
    <name evidence="1" type="ORF">ACFSR9_13485</name>
</gene>
<evidence type="ECO:0000313" key="1">
    <source>
        <dbReference type="EMBL" id="MFD2610441.1"/>
    </source>
</evidence>
<proteinExistence type="predicted"/>
<name>A0ABW5P6A0_9DEIO</name>
<keyword evidence="2" id="KW-1185">Reference proteome</keyword>
<dbReference type="RefSeq" id="WP_386846622.1">
    <property type="nucleotide sequence ID" value="NZ_JBHUMK010000064.1"/>
</dbReference>
<protein>
    <submittedName>
        <fullName evidence="1">Uncharacterized protein</fullName>
    </submittedName>
</protein>
<sequence length="109" mass="12322">MSETPIFACDIFAMTPDQRARHAALAQRFRDEARLEELPDGYAFVFEPDEERALKLTEFMALERRCCPFLHLAVEFLPSGGPLRLRLTGAPGVKPFLVNELGLTQETQV</sequence>
<comment type="caution">
    <text evidence="1">The sequence shown here is derived from an EMBL/GenBank/DDBJ whole genome shotgun (WGS) entry which is preliminary data.</text>
</comment>
<dbReference type="Proteomes" id="UP001597475">
    <property type="component" value="Unassembled WGS sequence"/>
</dbReference>
<reference evidence="2" key="1">
    <citation type="journal article" date="2019" name="Int. J. Syst. Evol. Microbiol.">
        <title>The Global Catalogue of Microorganisms (GCM) 10K type strain sequencing project: providing services to taxonomists for standard genome sequencing and annotation.</title>
        <authorList>
            <consortium name="The Broad Institute Genomics Platform"/>
            <consortium name="The Broad Institute Genome Sequencing Center for Infectious Disease"/>
            <person name="Wu L."/>
            <person name="Ma J."/>
        </authorList>
    </citation>
    <scope>NUCLEOTIDE SEQUENCE [LARGE SCALE GENOMIC DNA]</scope>
    <source>
        <strain evidence="2">KCTC 33842</strain>
    </source>
</reference>
<organism evidence="1 2">
    <name type="scientific">Deinococcus taklimakanensis</name>
    <dbReference type="NCBI Taxonomy" id="536443"/>
    <lineage>
        <taxon>Bacteria</taxon>
        <taxon>Thermotogati</taxon>
        <taxon>Deinococcota</taxon>
        <taxon>Deinococci</taxon>
        <taxon>Deinococcales</taxon>
        <taxon>Deinococcaceae</taxon>
        <taxon>Deinococcus</taxon>
    </lineage>
</organism>
<dbReference type="EMBL" id="JBHUMK010000064">
    <property type="protein sequence ID" value="MFD2610441.1"/>
    <property type="molecule type" value="Genomic_DNA"/>
</dbReference>